<protein>
    <submittedName>
        <fullName evidence="1">Uncharacterized protein</fullName>
    </submittedName>
</protein>
<dbReference type="InterPro" id="IPR053225">
    <property type="entry name" value="Acyl-CoA_N-acyltransferase"/>
</dbReference>
<evidence type="ECO:0000313" key="2">
    <source>
        <dbReference type="Proteomes" id="UP000747542"/>
    </source>
</evidence>
<sequence>MDHHSKKVQSLSVFWNTEEKDEEVARMLGSLPGLDWRKPVFFSISPKTISSKYSIPEGFYLDTLRPKDTPTVMSSWKYRWTESQTGLETLLQSVPSVALRKRGDSDPASEDQLVGWCYLYNNGMLGNKFIVPEYRGQGLSSFALRLIPKIYRDGLLPYFAFSTSYNRDGVKFEELGFVKGMDMEAVFYLPKGKTVEG</sequence>
<proteinExistence type="predicted"/>
<dbReference type="Gene3D" id="3.40.630.30">
    <property type="match status" value="1"/>
</dbReference>
<accession>A0A8J5MV38</accession>
<comment type="caution">
    <text evidence="1">The sequence shown here is derived from an EMBL/GenBank/DDBJ whole genome shotgun (WGS) entry which is preliminary data.</text>
</comment>
<gene>
    <name evidence="1" type="ORF">Hamer_G005141</name>
</gene>
<name>A0A8J5MV38_HOMAM</name>
<dbReference type="SUPFAM" id="SSF55729">
    <property type="entry name" value="Acyl-CoA N-acyltransferases (Nat)"/>
    <property type="match status" value="1"/>
</dbReference>
<dbReference type="InterPro" id="IPR016181">
    <property type="entry name" value="Acyl_CoA_acyltransferase"/>
</dbReference>
<dbReference type="PANTHER" id="PTHR20958:SF6">
    <property type="entry name" value="GLYCINE N-ACYLTRANSFERASE-LIKE PROTEIN"/>
    <property type="match status" value="1"/>
</dbReference>
<feature type="non-terminal residue" evidence="1">
    <location>
        <position position="1"/>
    </location>
</feature>
<dbReference type="EMBL" id="JAHLQT010024959">
    <property type="protein sequence ID" value="KAG7164736.1"/>
    <property type="molecule type" value="Genomic_DNA"/>
</dbReference>
<keyword evidence="2" id="KW-1185">Reference proteome</keyword>
<dbReference type="Proteomes" id="UP000747542">
    <property type="component" value="Unassembled WGS sequence"/>
</dbReference>
<dbReference type="PANTHER" id="PTHR20958">
    <property type="entry name" value="GLYCINE N-ACYLTRANSFERASE-LIKE PROTEIN"/>
    <property type="match status" value="1"/>
</dbReference>
<evidence type="ECO:0000313" key="1">
    <source>
        <dbReference type="EMBL" id="KAG7164736.1"/>
    </source>
</evidence>
<reference evidence="1" key="1">
    <citation type="journal article" date="2021" name="Sci. Adv.">
        <title>The American lobster genome reveals insights on longevity, neural, and immune adaptations.</title>
        <authorList>
            <person name="Polinski J.M."/>
            <person name="Zimin A.V."/>
            <person name="Clark K.F."/>
            <person name="Kohn A.B."/>
            <person name="Sadowski N."/>
            <person name="Timp W."/>
            <person name="Ptitsyn A."/>
            <person name="Khanna P."/>
            <person name="Romanova D.Y."/>
            <person name="Williams P."/>
            <person name="Greenwood S.J."/>
            <person name="Moroz L.L."/>
            <person name="Walt D.R."/>
            <person name="Bodnar A.G."/>
        </authorList>
    </citation>
    <scope>NUCLEOTIDE SEQUENCE</scope>
    <source>
        <strain evidence="1">GMGI-L3</strain>
    </source>
</reference>
<dbReference type="AlphaFoldDB" id="A0A8J5MV38"/>
<organism evidence="1 2">
    <name type="scientific">Homarus americanus</name>
    <name type="common">American lobster</name>
    <dbReference type="NCBI Taxonomy" id="6706"/>
    <lineage>
        <taxon>Eukaryota</taxon>
        <taxon>Metazoa</taxon>
        <taxon>Ecdysozoa</taxon>
        <taxon>Arthropoda</taxon>
        <taxon>Crustacea</taxon>
        <taxon>Multicrustacea</taxon>
        <taxon>Malacostraca</taxon>
        <taxon>Eumalacostraca</taxon>
        <taxon>Eucarida</taxon>
        <taxon>Decapoda</taxon>
        <taxon>Pleocyemata</taxon>
        <taxon>Astacidea</taxon>
        <taxon>Nephropoidea</taxon>
        <taxon>Nephropidae</taxon>
        <taxon>Homarus</taxon>
    </lineage>
</organism>